<organism evidence="1 2">
    <name type="scientific">Smallanthus sonchifolius</name>
    <dbReference type="NCBI Taxonomy" id="185202"/>
    <lineage>
        <taxon>Eukaryota</taxon>
        <taxon>Viridiplantae</taxon>
        <taxon>Streptophyta</taxon>
        <taxon>Embryophyta</taxon>
        <taxon>Tracheophyta</taxon>
        <taxon>Spermatophyta</taxon>
        <taxon>Magnoliopsida</taxon>
        <taxon>eudicotyledons</taxon>
        <taxon>Gunneridae</taxon>
        <taxon>Pentapetalae</taxon>
        <taxon>asterids</taxon>
        <taxon>campanulids</taxon>
        <taxon>Asterales</taxon>
        <taxon>Asteraceae</taxon>
        <taxon>Asteroideae</taxon>
        <taxon>Heliantheae alliance</taxon>
        <taxon>Millerieae</taxon>
        <taxon>Smallanthus</taxon>
    </lineage>
</organism>
<evidence type="ECO:0000313" key="2">
    <source>
        <dbReference type="Proteomes" id="UP001056120"/>
    </source>
</evidence>
<keyword evidence="2" id="KW-1185">Reference proteome</keyword>
<dbReference type="EMBL" id="CM042022">
    <property type="protein sequence ID" value="KAI3815497.1"/>
    <property type="molecule type" value="Genomic_DNA"/>
</dbReference>
<reference evidence="2" key="1">
    <citation type="journal article" date="2022" name="Mol. Ecol. Resour.">
        <title>The genomes of chicory, endive, great burdock and yacon provide insights into Asteraceae palaeo-polyploidization history and plant inulin production.</title>
        <authorList>
            <person name="Fan W."/>
            <person name="Wang S."/>
            <person name="Wang H."/>
            <person name="Wang A."/>
            <person name="Jiang F."/>
            <person name="Liu H."/>
            <person name="Zhao H."/>
            <person name="Xu D."/>
            <person name="Zhang Y."/>
        </authorList>
    </citation>
    <scope>NUCLEOTIDE SEQUENCE [LARGE SCALE GENOMIC DNA]</scope>
    <source>
        <strain evidence="2">cv. Yunnan</strain>
    </source>
</reference>
<accession>A0ACB9J574</accession>
<dbReference type="Proteomes" id="UP001056120">
    <property type="component" value="Linkage Group LG05"/>
</dbReference>
<sequence length="322" mass="36635">MGESRKEMMKQEFNMFNHVTGENLECHLNHMSSMDVSEITRASTSTSCESKALVSQQGRSEKVQDLEVKQHHAFVVEVTDTEVIKDLCSTICIEKVNRYKHDNDILNQEITKLRYSNPEYKRLEKVFKDTIAESKNDFSKLEMDFSNRECLYRDALKRIDDLSLKLNDAVTQLANTKLTIEKIEHSRSVVYDMIDSQVRKKGNPGIGYHAVEHPFNGNFTSMLSVQHEDVEMEYEGIVEDCGSDDDEEDGRVFESKSASFKNKLSCFQNGTFSKGDKLKGSLTSTFVKSGIVLDRIAEIVIDMMTKCLIEGFLGVVKMQVTS</sequence>
<comment type="caution">
    <text evidence="1">The sequence shown here is derived from an EMBL/GenBank/DDBJ whole genome shotgun (WGS) entry which is preliminary data.</text>
</comment>
<name>A0ACB9J574_9ASTR</name>
<reference evidence="1 2" key="2">
    <citation type="journal article" date="2022" name="Mol. Ecol. Resour.">
        <title>The genomes of chicory, endive, great burdock and yacon provide insights into Asteraceae paleo-polyploidization history and plant inulin production.</title>
        <authorList>
            <person name="Fan W."/>
            <person name="Wang S."/>
            <person name="Wang H."/>
            <person name="Wang A."/>
            <person name="Jiang F."/>
            <person name="Liu H."/>
            <person name="Zhao H."/>
            <person name="Xu D."/>
            <person name="Zhang Y."/>
        </authorList>
    </citation>
    <scope>NUCLEOTIDE SEQUENCE [LARGE SCALE GENOMIC DNA]</scope>
    <source>
        <strain evidence="2">cv. Yunnan</strain>
        <tissue evidence="1">Leaves</tissue>
    </source>
</reference>
<evidence type="ECO:0000313" key="1">
    <source>
        <dbReference type="EMBL" id="KAI3815497.1"/>
    </source>
</evidence>
<gene>
    <name evidence="1" type="ORF">L1987_15166</name>
</gene>
<protein>
    <submittedName>
        <fullName evidence="1">Uncharacterized protein</fullName>
    </submittedName>
</protein>
<proteinExistence type="predicted"/>